<feature type="binding site" evidence="1">
    <location>
        <position position="200"/>
    </location>
    <ligand>
        <name>ATP</name>
        <dbReference type="ChEBI" id="CHEBI:30616"/>
    </ligand>
</feature>
<keyword evidence="1" id="KW-0547">Nucleotide-binding</keyword>
<dbReference type="GO" id="GO:0005524">
    <property type="term" value="F:ATP binding"/>
    <property type="evidence" value="ECO:0007669"/>
    <property type="project" value="UniProtKB-KW"/>
</dbReference>
<feature type="active site" evidence="2">
    <location>
        <position position="200"/>
    </location>
</feature>
<organism evidence="5 6">
    <name type="scientific">Candidatus Kaiserbacteria bacterium CG10_big_fil_rev_8_21_14_0_10_44_10</name>
    <dbReference type="NCBI Taxonomy" id="1974606"/>
    <lineage>
        <taxon>Bacteria</taxon>
        <taxon>Candidatus Kaiseribacteriota</taxon>
    </lineage>
</organism>
<dbReference type="Pfam" id="PF13784">
    <property type="entry name" value="Fic_N"/>
    <property type="match status" value="1"/>
</dbReference>
<dbReference type="PANTHER" id="PTHR13504">
    <property type="entry name" value="FIDO DOMAIN-CONTAINING PROTEIN DDB_G0283145"/>
    <property type="match status" value="1"/>
</dbReference>
<keyword evidence="1" id="KW-0067">ATP-binding</keyword>
<feature type="domain" description="Fido" evidence="4">
    <location>
        <begin position="113"/>
        <end position="264"/>
    </location>
</feature>
<dbReference type="AlphaFoldDB" id="A0A2H0UGQ7"/>
<dbReference type="InterPro" id="IPR026287">
    <property type="entry name" value="SoFic-like"/>
</dbReference>
<evidence type="ECO:0000256" key="3">
    <source>
        <dbReference type="PIRSR" id="PIRSR640198-2"/>
    </source>
</evidence>
<dbReference type="PANTHER" id="PTHR13504:SF38">
    <property type="entry name" value="FIDO DOMAIN-CONTAINING PROTEIN"/>
    <property type="match status" value="1"/>
</dbReference>
<gene>
    <name evidence="5" type="ORF">COU14_03500</name>
</gene>
<dbReference type="InterPro" id="IPR040198">
    <property type="entry name" value="Fido_containing"/>
</dbReference>
<evidence type="ECO:0000313" key="5">
    <source>
        <dbReference type="EMBL" id="PIR85587.1"/>
    </source>
</evidence>
<dbReference type="EMBL" id="PFBG01000039">
    <property type="protein sequence ID" value="PIR85587.1"/>
    <property type="molecule type" value="Genomic_DNA"/>
</dbReference>
<evidence type="ECO:0000259" key="4">
    <source>
        <dbReference type="PROSITE" id="PS51459"/>
    </source>
</evidence>
<feature type="binding site" evidence="1">
    <location>
        <begin position="205"/>
        <end position="211"/>
    </location>
    <ligand>
        <name>ATP</name>
        <dbReference type="ChEBI" id="CHEBI:30616"/>
    </ligand>
</feature>
<name>A0A2H0UGQ7_9BACT</name>
<dbReference type="SUPFAM" id="SSF140931">
    <property type="entry name" value="Fic-like"/>
    <property type="match status" value="1"/>
</dbReference>
<feature type="binding site" evidence="1">
    <location>
        <position position="66"/>
    </location>
    <ligand>
        <name>ATP</name>
        <dbReference type="ChEBI" id="CHEBI:30616"/>
    </ligand>
</feature>
<dbReference type="PROSITE" id="PS51459">
    <property type="entry name" value="FIDO"/>
    <property type="match status" value="1"/>
</dbReference>
<protein>
    <recommendedName>
        <fullName evidence="4">Fido domain-containing protein</fullName>
    </recommendedName>
</protein>
<dbReference type="PIRSF" id="PIRSF038925">
    <property type="entry name" value="AMP-prot_trans"/>
    <property type="match status" value="1"/>
</dbReference>
<feature type="binding site" evidence="1">
    <location>
        <position position="242"/>
    </location>
    <ligand>
        <name>ATP</name>
        <dbReference type="ChEBI" id="CHEBI:30616"/>
    </ligand>
</feature>
<evidence type="ECO:0000256" key="1">
    <source>
        <dbReference type="PIRSR" id="PIRSR038925-1"/>
    </source>
</evidence>
<dbReference type="InterPro" id="IPR025758">
    <property type="entry name" value="Fic/DOC_N"/>
</dbReference>
<dbReference type="Gene3D" id="1.10.3290.10">
    <property type="entry name" value="Fido-like domain"/>
    <property type="match status" value="1"/>
</dbReference>
<reference evidence="6" key="1">
    <citation type="submission" date="2017-09" db="EMBL/GenBank/DDBJ databases">
        <title>Depth-based differentiation of microbial function through sediment-hosted aquifers and enrichment of novel symbionts in the deep terrestrial subsurface.</title>
        <authorList>
            <person name="Probst A.J."/>
            <person name="Ladd B."/>
            <person name="Jarett J.K."/>
            <person name="Geller-Mcgrath D.E."/>
            <person name="Sieber C.M.K."/>
            <person name="Emerson J.B."/>
            <person name="Anantharaman K."/>
            <person name="Thomas B.C."/>
            <person name="Malmstrom R."/>
            <person name="Stieglmeier M."/>
            <person name="Klingl A."/>
            <person name="Woyke T."/>
            <person name="Ryan C.M."/>
            <person name="Banfield J.F."/>
        </authorList>
    </citation>
    <scope>NUCLEOTIDE SEQUENCE [LARGE SCALE GENOMIC DNA]</scope>
</reference>
<dbReference type="Pfam" id="PF02661">
    <property type="entry name" value="Fic"/>
    <property type="match status" value="1"/>
</dbReference>
<feature type="binding site" evidence="3">
    <location>
        <begin position="204"/>
        <end position="211"/>
    </location>
    <ligand>
        <name>ATP</name>
        <dbReference type="ChEBI" id="CHEBI:30616"/>
    </ligand>
</feature>
<evidence type="ECO:0000256" key="2">
    <source>
        <dbReference type="PIRSR" id="PIRSR640198-1"/>
    </source>
</evidence>
<proteinExistence type="predicted"/>
<sequence length="366" mass="41413">MKENIILTHTFPPKLKEIYDEELANQLAQTQGAIGSLRQTARLLQNPDLLMRPVLAKEAESSSQLEGTQASIEDAYQLGLAVQTDEMRNEAQEILNYERAMYKGLSGLEKSGLSEFVIREMHKTLLQGARGSKKLPGSFRKDEVWIGKDGTDKGKARYLPPNGIHVPALMQQLVAFMQDSGKINPLIACGVIHHRFEAIHPFKDGNGRVGRLLITLYLIKEGLLTLPILYPSGYFEEHKPSYMKALSAVDQKEDWYTWLMFFLKGIQRQAELSLKLVLDIDELYKSGKSVIEKQTASMRMIMVLDYAFSQPYLTAPMVSRSTGVPVTTCKRYLGLLKEYGILQQGITFQKQTVFVNRKLINILKKI</sequence>
<comment type="caution">
    <text evidence="5">The sequence shown here is derived from an EMBL/GenBank/DDBJ whole genome shotgun (WGS) entry which is preliminary data.</text>
</comment>
<dbReference type="Proteomes" id="UP000229612">
    <property type="component" value="Unassembled WGS sequence"/>
</dbReference>
<dbReference type="InterPro" id="IPR003812">
    <property type="entry name" value="Fido"/>
</dbReference>
<evidence type="ECO:0000313" key="6">
    <source>
        <dbReference type="Proteomes" id="UP000229612"/>
    </source>
</evidence>
<accession>A0A2H0UGQ7</accession>
<dbReference type="InterPro" id="IPR036597">
    <property type="entry name" value="Fido-like_dom_sf"/>
</dbReference>